<dbReference type="Gene3D" id="1.20.144.10">
    <property type="entry name" value="Phosphatidic acid phosphatase type 2/haloperoxidase"/>
    <property type="match status" value="1"/>
</dbReference>
<dbReference type="InterPro" id="IPR000326">
    <property type="entry name" value="PAP2/HPO"/>
</dbReference>
<evidence type="ECO:0000313" key="3">
    <source>
        <dbReference type="EMBL" id="MCS0588263.1"/>
    </source>
</evidence>
<protein>
    <submittedName>
        <fullName evidence="3">Phosphatase PAP2 family protein</fullName>
    </submittedName>
</protein>
<accession>A0ABT2A263</accession>
<proteinExistence type="predicted"/>
<feature type="transmembrane region" description="Helical" evidence="1">
    <location>
        <begin position="18"/>
        <end position="35"/>
    </location>
</feature>
<feature type="transmembrane region" description="Helical" evidence="1">
    <location>
        <begin position="169"/>
        <end position="189"/>
    </location>
</feature>
<feature type="transmembrane region" description="Helical" evidence="1">
    <location>
        <begin position="143"/>
        <end position="163"/>
    </location>
</feature>
<dbReference type="InterPro" id="IPR036938">
    <property type="entry name" value="PAP2/HPO_sf"/>
</dbReference>
<keyword evidence="4" id="KW-1185">Reference proteome</keyword>
<dbReference type="Proteomes" id="UP001205560">
    <property type="component" value="Unassembled WGS sequence"/>
</dbReference>
<feature type="domain" description="Phosphatidic acid phosphatase type 2/haloperoxidase" evidence="2">
    <location>
        <begin position="80"/>
        <end position="188"/>
    </location>
</feature>
<reference evidence="3 4" key="1">
    <citation type="submission" date="2022-08" db="EMBL/GenBank/DDBJ databases">
        <title>Reclassification of Massilia species as members of the genera Telluria, Duganella, Pseudoduganella, Mokoshia gen. nov. and Zemynaea gen. nov. using orthogonal and non-orthogonal genome-based approaches.</title>
        <authorList>
            <person name="Bowman J.P."/>
        </authorList>
    </citation>
    <scope>NUCLEOTIDE SEQUENCE [LARGE SCALE GENOMIC DNA]</scope>
    <source>
        <strain evidence="3 4">LMG 28164</strain>
    </source>
</reference>
<feature type="transmembrane region" description="Helical" evidence="1">
    <location>
        <begin position="82"/>
        <end position="103"/>
    </location>
</feature>
<dbReference type="SMART" id="SM00014">
    <property type="entry name" value="acidPPc"/>
    <property type="match status" value="1"/>
</dbReference>
<dbReference type="RefSeq" id="WP_258844079.1">
    <property type="nucleotide sequence ID" value="NZ_JANUGX010000003.1"/>
</dbReference>
<dbReference type="Pfam" id="PF01569">
    <property type="entry name" value="PAP2"/>
    <property type="match status" value="1"/>
</dbReference>
<evidence type="ECO:0000259" key="2">
    <source>
        <dbReference type="SMART" id="SM00014"/>
    </source>
</evidence>
<evidence type="ECO:0000256" key="1">
    <source>
        <dbReference type="SAM" id="Phobius"/>
    </source>
</evidence>
<dbReference type="SUPFAM" id="SSF48317">
    <property type="entry name" value="Acid phosphatase/Vanadium-dependent haloperoxidase"/>
    <property type="match status" value="1"/>
</dbReference>
<keyword evidence="1" id="KW-0472">Membrane</keyword>
<dbReference type="EMBL" id="JANUGX010000003">
    <property type="protein sequence ID" value="MCS0588263.1"/>
    <property type="molecule type" value="Genomic_DNA"/>
</dbReference>
<organism evidence="3 4">
    <name type="scientific">Massilia norwichensis</name>
    <dbReference type="NCBI Taxonomy" id="1442366"/>
    <lineage>
        <taxon>Bacteria</taxon>
        <taxon>Pseudomonadati</taxon>
        <taxon>Pseudomonadota</taxon>
        <taxon>Betaproteobacteria</taxon>
        <taxon>Burkholderiales</taxon>
        <taxon>Oxalobacteraceae</taxon>
        <taxon>Telluria group</taxon>
        <taxon>Massilia</taxon>
    </lineage>
</organism>
<keyword evidence="1" id="KW-0812">Transmembrane</keyword>
<comment type="caution">
    <text evidence="3">The sequence shown here is derived from an EMBL/GenBank/DDBJ whole genome shotgun (WGS) entry which is preliminary data.</text>
</comment>
<sequence>MTNRSIFRTAYAEVRRPVALIVFLVIGIVLSAAYPSKLASYPVLPAGAEVPIEVTLTENYVRFVPTAVQVALPVVLGDKVGLVQLFYVAVSTTIVTHGLKHFLDDRWVMDTRLGQRPNGGSINMPSGHSSMVSCAVYFVGRRYSIWLGLLLSIIAALTMYARVMLNAHTVSAVIAGALVGCLTTACFTARR</sequence>
<gene>
    <name evidence="3" type="ORF">NX782_03490</name>
</gene>
<name>A0ABT2A263_9BURK</name>
<evidence type="ECO:0000313" key="4">
    <source>
        <dbReference type="Proteomes" id="UP001205560"/>
    </source>
</evidence>
<keyword evidence="1" id="KW-1133">Transmembrane helix</keyword>